<accession>A0ABT9GAC8</accession>
<evidence type="ECO:0000313" key="3">
    <source>
        <dbReference type="Proteomes" id="UP001242314"/>
    </source>
</evidence>
<sequence>MKIAFLGEDPNFRSALVETEDAYKRSGLNVGNHAFWNAVDSHIIGEREYLNNWGFNPSYIRDNFDIIVIPASNFLHPDRDLGALADKLQKTKLPLLVIGIGAQAPATGSKIALKEGTERFISVLKDQALHITCRGSYTAEVLHSYGVKQVTALGCPSNLTNLSNNLGVTIEKKLTEVLKGEIPEPSILLNVDTHRKKFYAEYRKLIELVCKNSFNVVCQNPLEIVKAARGDDYDKSCPHMQFQEKLWKNLYTSGKFKQFITDKFVTFFGANSWMEYSKKFDLSIGTRLHGNMLAFQSGVPSVFLSHDSRTSELVDIMKLPNCSIKDLEFTSIEEIYKKLNFSGVDYDTNRKFLAKKYVEIIESTGLTVTAALKEFSDES</sequence>
<evidence type="ECO:0000313" key="2">
    <source>
        <dbReference type="EMBL" id="MDP4482829.1"/>
    </source>
</evidence>
<proteinExistence type="predicted"/>
<dbReference type="Proteomes" id="UP001242314">
    <property type="component" value="Unassembled WGS sequence"/>
</dbReference>
<dbReference type="InterPro" id="IPR007345">
    <property type="entry name" value="Polysacch_pyruvyl_Trfase"/>
</dbReference>
<dbReference type="EMBL" id="JASGWX010000001">
    <property type="protein sequence ID" value="MDP4482829.1"/>
    <property type="molecule type" value="Genomic_DNA"/>
</dbReference>
<protein>
    <submittedName>
        <fullName evidence="2">Polysaccharide pyruvyl transferase family protein</fullName>
    </submittedName>
</protein>
<dbReference type="GO" id="GO:0016740">
    <property type="term" value="F:transferase activity"/>
    <property type="evidence" value="ECO:0007669"/>
    <property type="project" value="UniProtKB-KW"/>
</dbReference>
<keyword evidence="3" id="KW-1185">Reference proteome</keyword>
<dbReference type="RefSeq" id="WP_039485613.1">
    <property type="nucleotide sequence ID" value="NZ_JASGWX010000001.1"/>
</dbReference>
<dbReference type="Pfam" id="PF04230">
    <property type="entry name" value="PS_pyruv_trans"/>
    <property type="match status" value="1"/>
</dbReference>
<gene>
    <name evidence="2" type="ORF">QDH73_02055</name>
</gene>
<reference evidence="2 3" key="1">
    <citation type="submission" date="2023-04" db="EMBL/GenBank/DDBJ databases">
        <title>Novel Pseudoalteromonas species isolated from Pacific coral.</title>
        <authorList>
            <person name="Videau P."/>
            <person name="Shlafstein M.D."/>
            <person name="Oline D.K."/>
            <person name="Strangman W.K."/>
            <person name="Hahnke R.L."/>
            <person name="Saw J.H."/>
            <person name="Ushijima B."/>
        </authorList>
    </citation>
    <scope>NUCLEOTIDE SEQUENCE [LARGE SCALE GENOMIC DNA]</scope>
    <source>
        <strain evidence="2 3">LMG 14908</strain>
    </source>
</reference>
<feature type="domain" description="Polysaccharide pyruvyl transferase" evidence="1">
    <location>
        <begin position="39"/>
        <end position="308"/>
    </location>
</feature>
<evidence type="ECO:0000259" key="1">
    <source>
        <dbReference type="Pfam" id="PF04230"/>
    </source>
</evidence>
<name>A0ABT9GAC8_9GAMM</name>
<keyword evidence="2" id="KW-0808">Transferase</keyword>
<organism evidence="2 3">
    <name type="scientific">Pseudoalteromonas distincta</name>
    <dbReference type="NCBI Taxonomy" id="77608"/>
    <lineage>
        <taxon>Bacteria</taxon>
        <taxon>Pseudomonadati</taxon>
        <taxon>Pseudomonadota</taxon>
        <taxon>Gammaproteobacteria</taxon>
        <taxon>Alteromonadales</taxon>
        <taxon>Pseudoalteromonadaceae</taxon>
        <taxon>Pseudoalteromonas</taxon>
    </lineage>
</organism>
<comment type="caution">
    <text evidence="2">The sequence shown here is derived from an EMBL/GenBank/DDBJ whole genome shotgun (WGS) entry which is preliminary data.</text>
</comment>